<dbReference type="Proteomes" id="UP000587527">
    <property type="component" value="Unassembled WGS sequence"/>
</dbReference>
<evidence type="ECO:0000256" key="1">
    <source>
        <dbReference type="SAM" id="MobiDB-lite"/>
    </source>
</evidence>
<reference evidence="2 3" key="1">
    <citation type="submission" date="2020-08" db="EMBL/GenBank/DDBJ databases">
        <title>Sequencing the genomes of 1000 actinobacteria strains.</title>
        <authorList>
            <person name="Klenk H.-P."/>
        </authorList>
    </citation>
    <scope>NUCLEOTIDE SEQUENCE [LARGE SCALE GENOMIC DNA]</scope>
    <source>
        <strain evidence="2 3">DSM 45362</strain>
    </source>
</reference>
<feature type="region of interest" description="Disordered" evidence="1">
    <location>
        <begin position="1"/>
        <end position="29"/>
    </location>
</feature>
<dbReference type="EMBL" id="JACHMN010000003">
    <property type="protein sequence ID" value="MBB5874553.1"/>
    <property type="molecule type" value="Genomic_DNA"/>
</dbReference>
<keyword evidence="3" id="KW-1185">Reference proteome</keyword>
<name>A0A841C5Y9_9ACTN</name>
<comment type="caution">
    <text evidence="2">The sequence shown here is derived from an EMBL/GenBank/DDBJ whole genome shotgun (WGS) entry which is preliminary data.</text>
</comment>
<organism evidence="2 3">
    <name type="scientific">Allocatelliglobosispora scoriae</name>
    <dbReference type="NCBI Taxonomy" id="643052"/>
    <lineage>
        <taxon>Bacteria</taxon>
        <taxon>Bacillati</taxon>
        <taxon>Actinomycetota</taxon>
        <taxon>Actinomycetes</taxon>
        <taxon>Micromonosporales</taxon>
        <taxon>Micromonosporaceae</taxon>
        <taxon>Allocatelliglobosispora</taxon>
    </lineage>
</organism>
<proteinExistence type="predicted"/>
<accession>A0A841C5Y9</accession>
<sequence>MQSRSATRLRPDPSLRSTPVAAEADRCRG</sequence>
<protein>
    <submittedName>
        <fullName evidence="2">Uncharacterized protein</fullName>
    </submittedName>
</protein>
<evidence type="ECO:0000313" key="2">
    <source>
        <dbReference type="EMBL" id="MBB5874553.1"/>
    </source>
</evidence>
<evidence type="ECO:0000313" key="3">
    <source>
        <dbReference type="Proteomes" id="UP000587527"/>
    </source>
</evidence>
<gene>
    <name evidence="2" type="ORF">F4553_007987</name>
</gene>
<dbReference type="AlphaFoldDB" id="A0A841C5Y9"/>